<reference evidence="3" key="3">
    <citation type="submission" date="2022-06" db="UniProtKB">
        <authorList>
            <consortium name="EnsemblMetazoa"/>
        </authorList>
    </citation>
    <scope>IDENTIFICATION</scope>
</reference>
<reference evidence="2" key="2">
    <citation type="submission" date="2020-01" db="EMBL/GenBank/DDBJ databases">
        <authorList>
            <person name="Korhonen P.K.K."/>
            <person name="Guangxu M.G."/>
            <person name="Wang T.W."/>
            <person name="Stroehlein A.J.S."/>
            <person name="Young N.D."/>
            <person name="Ang C.-S.A."/>
            <person name="Fernando D.W.F."/>
            <person name="Lu H.L."/>
            <person name="Taylor S.T."/>
            <person name="Ehtesham M.E.M."/>
            <person name="Najaraj S.H.N."/>
            <person name="Harsha G.H.G."/>
            <person name="Madugundu A.M."/>
            <person name="Renuse S.R."/>
            <person name="Holt D.H."/>
            <person name="Pandey A.P."/>
            <person name="Papenfuss A.P."/>
            <person name="Gasser R.B.G."/>
            <person name="Fischer K.F."/>
        </authorList>
    </citation>
    <scope>NUCLEOTIDE SEQUENCE</scope>
    <source>
        <strain evidence="2">SSS_KF_BRIS2020</strain>
    </source>
</reference>
<keyword evidence="4" id="KW-1185">Reference proteome</keyword>
<dbReference type="AlphaFoldDB" id="A0A834R924"/>
<dbReference type="EMBL" id="WVUK01000062">
    <property type="protein sequence ID" value="KAF7491061.1"/>
    <property type="molecule type" value="Genomic_DNA"/>
</dbReference>
<reference evidence="4" key="1">
    <citation type="journal article" date="2020" name="PLoS Negl. Trop. Dis.">
        <title>High-quality nuclear genome for Sarcoptes scabiei-A critical resource for a neglected parasite.</title>
        <authorList>
            <person name="Korhonen P.K."/>
            <person name="Gasser R.B."/>
            <person name="Ma G."/>
            <person name="Wang T."/>
            <person name="Stroehlein A.J."/>
            <person name="Young N.D."/>
            <person name="Ang C.S."/>
            <person name="Fernando D.D."/>
            <person name="Lu H.C."/>
            <person name="Taylor S."/>
            <person name="Reynolds S.L."/>
            <person name="Mofiz E."/>
            <person name="Najaraj S.H."/>
            <person name="Gowda H."/>
            <person name="Madugundu A."/>
            <person name="Renuse S."/>
            <person name="Holt D."/>
            <person name="Pandey A."/>
            <person name="Papenfuss A.T."/>
            <person name="Fischer K."/>
        </authorList>
    </citation>
    <scope>NUCLEOTIDE SEQUENCE [LARGE SCALE GENOMIC DNA]</scope>
</reference>
<keyword evidence="1" id="KW-1133">Transmembrane helix</keyword>
<name>A0A834R924_SARSC</name>
<feature type="transmembrane region" description="Helical" evidence="1">
    <location>
        <begin position="12"/>
        <end position="34"/>
    </location>
</feature>
<dbReference type="EnsemblMetazoa" id="SSS_8335s_mrna">
    <property type="protein sequence ID" value="KAF7491061.1"/>
    <property type="gene ID" value="SSS_8335"/>
</dbReference>
<evidence type="ECO:0000313" key="3">
    <source>
        <dbReference type="EnsemblMetazoa" id="KAF7491061.1"/>
    </source>
</evidence>
<dbReference type="Proteomes" id="UP000070412">
    <property type="component" value="Unassembled WGS sequence"/>
</dbReference>
<keyword evidence="1" id="KW-0812">Transmembrane</keyword>
<organism evidence="2">
    <name type="scientific">Sarcoptes scabiei</name>
    <name type="common">Itch mite</name>
    <name type="synonym">Acarus scabiei</name>
    <dbReference type="NCBI Taxonomy" id="52283"/>
    <lineage>
        <taxon>Eukaryota</taxon>
        <taxon>Metazoa</taxon>
        <taxon>Ecdysozoa</taxon>
        <taxon>Arthropoda</taxon>
        <taxon>Chelicerata</taxon>
        <taxon>Arachnida</taxon>
        <taxon>Acari</taxon>
        <taxon>Acariformes</taxon>
        <taxon>Sarcoptiformes</taxon>
        <taxon>Astigmata</taxon>
        <taxon>Psoroptidia</taxon>
        <taxon>Sarcoptoidea</taxon>
        <taxon>Sarcoptidae</taxon>
        <taxon>Sarcoptinae</taxon>
        <taxon>Sarcoptes</taxon>
    </lineage>
</organism>
<protein>
    <submittedName>
        <fullName evidence="2 3">Uncharacterized protein</fullName>
    </submittedName>
</protein>
<proteinExistence type="predicted"/>
<keyword evidence="1" id="KW-0472">Membrane</keyword>
<accession>A0A834R924</accession>
<evidence type="ECO:0000313" key="2">
    <source>
        <dbReference type="EMBL" id="KAF7491061.1"/>
    </source>
</evidence>
<sequence length="347" mass="38914">MVPYQISFIKFLLIVHILINANVVVKIVMIPTSFNMNGQSIEYLDLDHNATISSRMINSFNIPSMASPPPLPSSPSSSLYTSSGLSLFPSSMKFSPPRSQSPTLSFLSLPSSSLMSSHPIRLSTSASKPIDPLLFAPPINNGIGPLFLSFGLGYFLFRLLTMGLILMEKTSLPYAHYYSRFDYAGQEDGDHNPPQFDPLLLRSLSKSLSKDSLFVNDNHNHHRNTIDRILKKLFKSNPKQYGTDFYDKNEPIANNIHTQSSQSKQFVWLQISNELISIDFGFLHSHLSKMKHSSITMNQNVFGLCLINVLMILHHTRSILGAIDPHHSQLREHFGTTSSLLPKSIIK</sequence>
<evidence type="ECO:0000313" key="4">
    <source>
        <dbReference type="Proteomes" id="UP000070412"/>
    </source>
</evidence>
<gene>
    <name evidence="2" type="ORF">SSS_8335</name>
</gene>
<evidence type="ECO:0000256" key="1">
    <source>
        <dbReference type="SAM" id="Phobius"/>
    </source>
</evidence>